<evidence type="ECO:0000313" key="12">
    <source>
        <dbReference type="EMBL" id="ORX51752.1"/>
    </source>
</evidence>
<dbReference type="STRING" id="1754191.A0A1Y1VB25"/>
<feature type="binding site" evidence="9">
    <location>
        <position position="45"/>
    </location>
    <ligand>
        <name>ATP</name>
        <dbReference type="ChEBI" id="CHEBI:30616"/>
    </ligand>
</feature>
<dbReference type="PANTHER" id="PTHR24353">
    <property type="entry name" value="CYCLIC NUCLEOTIDE-DEPENDENT PROTEIN KINASE"/>
    <property type="match status" value="1"/>
</dbReference>
<dbReference type="Pfam" id="PF00069">
    <property type="entry name" value="Pkinase"/>
    <property type="match status" value="1"/>
</dbReference>
<dbReference type="PROSITE" id="PS50011">
    <property type="entry name" value="PROTEIN_KINASE_DOM"/>
    <property type="match status" value="1"/>
</dbReference>
<dbReference type="GO" id="GO:0005524">
    <property type="term" value="F:ATP binding"/>
    <property type="evidence" value="ECO:0007669"/>
    <property type="project" value="UniProtKB-UniRule"/>
</dbReference>
<feature type="region of interest" description="Disordered" evidence="10">
    <location>
        <begin position="570"/>
        <end position="603"/>
    </location>
</feature>
<dbReference type="Gene3D" id="3.30.200.20">
    <property type="entry name" value="Phosphorylase Kinase, domain 1"/>
    <property type="match status" value="1"/>
</dbReference>
<proteinExistence type="predicted"/>
<comment type="catalytic activity">
    <reaction evidence="8">
        <text>L-seryl-[protein] + ATP = O-phospho-L-seryl-[protein] + ADP + H(+)</text>
        <dbReference type="Rhea" id="RHEA:17989"/>
        <dbReference type="Rhea" id="RHEA-COMP:9863"/>
        <dbReference type="Rhea" id="RHEA-COMP:11604"/>
        <dbReference type="ChEBI" id="CHEBI:15378"/>
        <dbReference type="ChEBI" id="CHEBI:29999"/>
        <dbReference type="ChEBI" id="CHEBI:30616"/>
        <dbReference type="ChEBI" id="CHEBI:83421"/>
        <dbReference type="ChEBI" id="CHEBI:456216"/>
        <dbReference type="EC" id="2.7.11.11"/>
    </reaction>
</comment>
<dbReference type="OrthoDB" id="4062651at2759"/>
<evidence type="ECO:0000256" key="7">
    <source>
        <dbReference type="ARBA" id="ARBA00047292"/>
    </source>
</evidence>
<keyword evidence="3" id="KW-0808">Transferase</keyword>
<reference evidence="12 13" key="1">
    <citation type="submission" date="2016-08" db="EMBL/GenBank/DDBJ databases">
        <title>Genomes of anaerobic fungi encode conserved fungal cellulosomes for biomass hydrolysis.</title>
        <authorList>
            <consortium name="DOE Joint Genome Institute"/>
            <person name="Haitjema C.H."/>
            <person name="Gilmore S.P."/>
            <person name="Henske J.K."/>
            <person name="Solomon K.V."/>
            <person name="De Groot R."/>
            <person name="Kuo A."/>
            <person name="Mondo S.J."/>
            <person name="Salamov A.A."/>
            <person name="Labutti K."/>
            <person name="Zhao Z."/>
            <person name="Chiniquy J."/>
            <person name="Barry K."/>
            <person name="Brewer H.M."/>
            <person name="Purvine S.O."/>
            <person name="Wright A.T."/>
            <person name="Boxma B."/>
            <person name="Van Alen T."/>
            <person name="Hackstein J.H."/>
            <person name="Baker S.E."/>
            <person name="Grigoriev I.V."/>
            <person name="O'Malley M.A."/>
        </authorList>
    </citation>
    <scope>NUCLEOTIDE SEQUENCE [LARGE SCALE GENOMIC DNA]</scope>
    <source>
        <strain evidence="13">finn</strain>
    </source>
</reference>
<dbReference type="AlphaFoldDB" id="A0A1Y1VB25"/>
<evidence type="ECO:0000256" key="3">
    <source>
        <dbReference type="ARBA" id="ARBA00022679"/>
    </source>
</evidence>
<evidence type="ECO:0000256" key="5">
    <source>
        <dbReference type="ARBA" id="ARBA00022777"/>
    </source>
</evidence>
<dbReference type="EMBL" id="MCFH01000017">
    <property type="protein sequence ID" value="ORX51752.1"/>
    <property type="molecule type" value="Genomic_DNA"/>
</dbReference>
<keyword evidence="6 9" id="KW-0067">ATP-binding</keyword>
<keyword evidence="13" id="KW-1185">Reference proteome</keyword>
<feature type="domain" description="Protein kinase" evidence="11">
    <location>
        <begin position="16"/>
        <end position="318"/>
    </location>
</feature>
<dbReference type="GO" id="GO:0004691">
    <property type="term" value="F:cAMP-dependent protein kinase activity"/>
    <property type="evidence" value="ECO:0007669"/>
    <property type="project" value="UniProtKB-EC"/>
</dbReference>
<dbReference type="InterPro" id="IPR017441">
    <property type="entry name" value="Protein_kinase_ATP_BS"/>
</dbReference>
<keyword evidence="5 12" id="KW-0418">Kinase</keyword>
<evidence type="ECO:0000256" key="9">
    <source>
        <dbReference type="PROSITE-ProRule" id="PRU10141"/>
    </source>
</evidence>
<comment type="caution">
    <text evidence="12">The sequence shown here is derived from an EMBL/GenBank/DDBJ whole genome shotgun (WGS) entry which is preliminary data.</text>
</comment>
<evidence type="ECO:0000259" key="11">
    <source>
        <dbReference type="PROSITE" id="PS50011"/>
    </source>
</evidence>
<accession>A0A1Y1VB25</accession>
<evidence type="ECO:0000256" key="4">
    <source>
        <dbReference type="ARBA" id="ARBA00022741"/>
    </source>
</evidence>
<evidence type="ECO:0000256" key="8">
    <source>
        <dbReference type="ARBA" id="ARBA00047454"/>
    </source>
</evidence>
<keyword evidence="4 9" id="KW-0547">Nucleotide-binding</keyword>
<evidence type="ECO:0000256" key="1">
    <source>
        <dbReference type="ARBA" id="ARBA00012444"/>
    </source>
</evidence>
<dbReference type="Gene3D" id="1.10.510.10">
    <property type="entry name" value="Transferase(Phosphotransferase) domain 1"/>
    <property type="match status" value="1"/>
</dbReference>
<dbReference type="InterPro" id="IPR011009">
    <property type="entry name" value="Kinase-like_dom_sf"/>
</dbReference>
<evidence type="ECO:0000256" key="10">
    <source>
        <dbReference type="SAM" id="MobiDB-lite"/>
    </source>
</evidence>
<comment type="catalytic activity">
    <reaction evidence="7">
        <text>L-threonyl-[protein] + ATP = O-phospho-L-threonyl-[protein] + ADP + H(+)</text>
        <dbReference type="Rhea" id="RHEA:46608"/>
        <dbReference type="Rhea" id="RHEA-COMP:11060"/>
        <dbReference type="Rhea" id="RHEA-COMP:11605"/>
        <dbReference type="ChEBI" id="CHEBI:15378"/>
        <dbReference type="ChEBI" id="CHEBI:30013"/>
        <dbReference type="ChEBI" id="CHEBI:30616"/>
        <dbReference type="ChEBI" id="CHEBI:61977"/>
        <dbReference type="ChEBI" id="CHEBI:456216"/>
        <dbReference type="EC" id="2.7.11.11"/>
    </reaction>
</comment>
<name>A0A1Y1VB25_9FUNG</name>
<protein>
    <recommendedName>
        <fullName evidence="1">cAMP-dependent protein kinase</fullName>
        <ecNumber evidence="1">2.7.11.11</ecNumber>
    </recommendedName>
</protein>
<dbReference type="PROSITE" id="PS00107">
    <property type="entry name" value="PROTEIN_KINASE_ATP"/>
    <property type="match status" value="1"/>
</dbReference>
<evidence type="ECO:0000313" key="13">
    <source>
        <dbReference type="Proteomes" id="UP000193719"/>
    </source>
</evidence>
<dbReference type="SUPFAM" id="SSF56112">
    <property type="entry name" value="Protein kinase-like (PK-like)"/>
    <property type="match status" value="1"/>
</dbReference>
<evidence type="ECO:0000256" key="6">
    <source>
        <dbReference type="ARBA" id="ARBA00022840"/>
    </source>
</evidence>
<dbReference type="InterPro" id="IPR000719">
    <property type="entry name" value="Prot_kinase_dom"/>
</dbReference>
<dbReference type="EC" id="2.7.11.11" evidence="1"/>
<dbReference type="Proteomes" id="UP000193719">
    <property type="component" value="Unassembled WGS sequence"/>
</dbReference>
<gene>
    <name evidence="12" type="ORF">BCR36DRAFT_411726</name>
</gene>
<reference evidence="12 13" key="2">
    <citation type="submission" date="2016-08" db="EMBL/GenBank/DDBJ databases">
        <title>Pervasive Adenine N6-methylation of Active Genes in Fungi.</title>
        <authorList>
            <consortium name="DOE Joint Genome Institute"/>
            <person name="Mondo S.J."/>
            <person name="Dannebaum R.O."/>
            <person name="Kuo R.C."/>
            <person name="Labutti K."/>
            <person name="Haridas S."/>
            <person name="Kuo A."/>
            <person name="Salamov A."/>
            <person name="Ahrendt S.R."/>
            <person name="Lipzen A."/>
            <person name="Sullivan W."/>
            <person name="Andreopoulos W.B."/>
            <person name="Clum A."/>
            <person name="Lindquist E."/>
            <person name="Daum C."/>
            <person name="Ramamoorthy G.K."/>
            <person name="Gryganskyi A."/>
            <person name="Culley D."/>
            <person name="Magnuson J.K."/>
            <person name="James T.Y."/>
            <person name="O'Malley M.A."/>
            <person name="Stajich J.E."/>
            <person name="Spatafora J.W."/>
            <person name="Visel A."/>
            <person name="Grigoriev I.V."/>
        </authorList>
    </citation>
    <scope>NUCLEOTIDE SEQUENCE [LARGE SCALE GENOMIC DNA]</scope>
    <source>
        <strain evidence="13">finn</strain>
    </source>
</reference>
<sequence length="682" mass="76281">MDKVKTNSLCLPFSRLSVVDTLGKGTFGSVQLVKEKTKGGVAALKTIPKESISKYMIEIQKQNDGNTNNDEVCDNNKNKMLGSQALKEITAMKKVCTGQCSGIPRYVGDREDKDNFYILMDSVKGKSLRAIVNEMGPFTDINTIRLILAQILSTISFIHSHSVLHRDLSDNNILIQPNGTVKIIDFGCATVFDPNNIPKCSSFEEYPEVDPDDINKKNIIGTLDFIAPEVLVDNCYSEKSDIWSFGVLLFFMVTGHYPFSDDEIDDYYETMYNILENTVILYDTDEIYDPLYDIFYQCCNPDVYSRITIEELKNHEFFEGIDWNVITLPKNKKKPNLSIHTSLLKNNANATLLANSNNSMGPNQIYVASPTCLNSPIRINSPSCLYTPPLSSFSINMPSSHGKPENSILSSNSIIVNSPLIKTANSPARNSPLVKAATPVTASPKILNSTLLINNKNDYRNETLLFSSSASKLTDMNSYDYLSKSLNSHPFPSSTANVINNITPNKPLVNISKNLMNDEYINSPLHESTLYSSKTKSAKDPFLVNNLKQNSISENNNDYNNSKKKNVFYSDGESRSRNNELFSEAPHNNNINPIEMKKPESSSYQKLKRVNSSESCCCYSDDETKSNCTLTNELEKEAIDPSILMEDNTLILNNGAEANNDESNNSNICKTWDSEYSHILTF</sequence>
<organism evidence="12 13">
    <name type="scientific">Piromyces finnis</name>
    <dbReference type="NCBI Taxonomy" id="1754191"/>
    <lineage>
        <taxon>Eukaryota</taxon>
        <taxon>Fungi</taxon>
        <taxon>Fungi incertae sedis</taxon>
        <taxon>Chytridiomycota</taxon>
        <taxon>Chytridiomycota incertae sedis</taxon>
        <taxon>Neocallimastigomycetes</taxon>
        <taxon>Neocallimastigales</taxon>
        <taxon>Neocallimastigaceae</taxon>
        <taxon>Piromyces</taxon>
    </lineage>
</organism>
<keyword evidence="2" id="KW-0723">Serine/threonine-protein kinase</keyword>
<evidence type="ECO:0000256" key="2">
    <source>
        <dbReference type="ARBA" id="ARBA00022527"/>
    </source>
</evidence>